<feature type="region of interest" description="Disordered" evidence="1">
    <location>
        <begin position="332"/>
        <end position="368"/>
    </location>
</feature>
<evidence type="ECO:0000313" key="2">
    <source>
        <dbReference type="EMBL" id="THU95400.1"/>
    </source>
</evidence>
<dbReference type="OrthoDB" id="2337158at2759"/>
<evidence type="ECO:0000256" key="1">
    <source>
        <dbReference type="SAM" id="MobiDB-lite"/>
    </source>
</evidence>
<gene>
    <name evidence="2" type="ORF">K435DRAFT_755933</name>
</gene>
<accession>A0A4S8M0J4</accession>
<dbReference type="AlphaFoldDB" id="A0A4S8M0J4"/>
<organism evidence="2 3">
    <name type="scientific">Dendrothele bispora (strain CBS 962.96)</name>
    <dbReference type="NCBI Taxonomy" id="1314807"/>
    <lineage>
        <taxon>Eukaryota</taxon>
        <taxon>Fungi</taxon>
        <taxon>Dikarya</taxon>
        <taxon>Basidiomycota</taxon>
        <taxon>Agaricomycotina</taxon>
        <taxon>Agaricomycetes</taxon>
        <taxon>Agaricomycetidae</taxon>
        <taxon>Agaricales</taxon>
        <taxon>Agaricales incertae sedis</taxon>
        <taxon>Dendrothele</taxon>
    </lineage>
</organism>
<protein>
    <submittedName>
        <fullName evidence="2">Uncharacterized protein</fullName>
    </submittedName>
</protein>
<dbReference type="Proteomes" id="UP000297245">
    <property type="component" value="Unassembled WGS sequence"/>
</dbReference>
<name>A0A4S8M0J4_DENBC</name>
<sequence>MSEHREAEMNRNQRSLVNMCFEEGLYSNGIAVLARLRSPDYAPSSYHIQQLLYISLYPSPLGRENSYLPETPASPSKDKRLKELFAFSAEDVIAAQNLLFSFANTNNPTGILRALPAYPSDKPGPLPESEDLNSLFAKEAYENFSDCQSCWKILAEWFIPRVMQRAQQKGKDKIVHQRDSDELDEVELSLVSDKAWPILDWLLTLFERDEQRMEEDGLPRHSPLFLKQLPAGPNGKVVRWESDGPIGVLFYALQKDERGKMLGVRLMSILVNLASTTHIDFHTFVTATFARLSADNVDDFLNNLSNLPSTMPVLRFKIAILNKLLGSRVFTSTDSPRPQARARPRPIRRGGGGKDEKPSKEATGQSSSSIVANPLLPAFPEIHRAMESSSHHFSDSDLSPSRIKADLWLAYGQYQHQLQSEGKDKEWLAFLRDENWTQFLKNSLPSTGINNDYREVLNTFLISWKASL</sequence>
<keyword evidence="3" id="KW-1185">Reference proteome</keyword>
<proteinExistence type="predicted"/>
<evidence type="ECO:0000313" key="3">
    <source>
        <dbReference type="Proteomes" id="UP000297245"/>
    </source>
</evidence>
<reference evidence="2 3" key="1">
    <citation type="journal article" date="2019" name="Nat. Ecol. Evol.">
        <title>Megaphylogeny resolves global patterns of mushroom evolution.</title>
        <authorList>
            <person name="Varga T."/>
            <person name="Krizsan K."/>
            <person name="Foldi C."/>
            <person name="Dima B."/>
            <person name="Sanchez-Garcia M."/>
            <person name="Sanchez-Ramirez S."/>
            <person name="Szollosi G.J."/>
            <person name="Szarkandi J.G."/>
            <person name="Papp V."/>
            <person name="Albert L."/>
            <person name="Andreopoulos W."/>
            <person name="Angelini C."/>
            <person name="Antonin V."/>
            <person name="Barry K.W."/>
            <person name="Bougher N.L."/>
            <person name="Buchanan P."/>
            <person name="Buyck B."/>
            <person name="Bense V."/>
            <person name="Catcheside P."/>
            <person name="Chovatia M."/>
            <person name="Cooper J."/>
            <person name="Damon W."/>
            <person name="Desjardin D."/>
            <person name="Finy P."/>
            <person name="Geml J."/>
            <person name="Haridas S."/>
            <person name="Hughes K."/>
            <person name="Justo A."/>
            <person name="Karasinski D."/>
            <person name="Kautmanova I."/>
            <person name="Kiss B."/>
            <person name="Kocsube S."/>
            <person name="Kotiranta H."/>
            <person name="LaButti K.M."/>
            <person name="Lechner B.E."/>
            <person name="Liimatainen K."/>
            <person name="Lipzen A."/>
            <person name="Lukacs Z."/>
            <person name="Mihaltcheva S."/>
            <person name="Morgado L.N."/>
            <person name="Niskanen T."/>
            <person name="Noordeloos M.E."/>
            <person name="Ohm R.A."/>
            <person name="Ortiz-Santana B."/>
            <person name="Ovrebo C."/>
            <person name="Racz N."/>
            <person name="Riley R."/>
            <person name="Savchenko A."/>
            <person name="Shiryaev A."/>
            <person name="Soop K."/>
            <person name="Spirin V."/>
            <person name="Szebenyi C."/>
            <person name="Tomsovsky M."/>
            <person name="Tulloss R.E."/>
            <person name="Uehling J."/>
            <person name="Grigoriev I.V."/>
            <person name="Vagvolgyi C."/>
            <person name="Papp T."/>
            <person name="Martin F.M."/>
            <person name="Miettinen O."/>
            <person name="Hibbett D.S."/>
            <person name="Nagy L.G."/>
        </authorList>
    </citation>
    <scope>NUCLEOTIDE SEQUENCE [LARGE SCALE GENOMIC DNA]</scope>
    <source>
        <strain evidence="2 3">CBS 962.96</strain>
    </source>
</reference>
<dbReference type="EMBL" id="ML179201">
    <property type="protein sequence ID" value="THU95400.1"/>
    <property type="molecule type" value="Genomic_DNA"/>
</dbReference>